<keyword evidence="2" id="KW-1185">Reference proteome</keyword>
<accession>A0A0C9ULZ3</accession>
<evidence type="ECO:0000313" key="2">
    <source>
        <dbReference type="Proteomes" id="UP000054279"/>
    </source>
</evidence>
<sequence length="133" mass="14328">MKRLFAKRKPSQLTNILPSSTVPAQAPLPSARPMSLQPKFTVPPVPHPCPYSTINLLVTSDGLILSPDLDSSAKSASYVRISWGKEVIVKEVEGAVPNGKTSASVDGIVGFLRLFHGVHLPYIPVLFCLIVVL</sequence>
<evidence type="ECO:0000313" key="1">
    <source>
        <dbReference type="EMBL" id="KIJ26451.1"/>
    </source>
</evidence>
<gene>
    <name evidence="1" type="ORF">M422DRAFT_272496</name>
</gene>
<dbReference type="OrthoDB" id="405996at2759"/>
<dbReference type="Proteomes" id="UP000054279">
    <property type="component" value="Unassembled WGS sequence"/>
</dbReference>
<proteinExistence type="predicted"/>
<organism evidence="1 2">
    <name type="scientific">Sphaerobolus stellatus (strain SS14)</name>
    <dbReference type="NCBI Taxonomy" id="990650"/>
    <lineage>
        <taxon>Eukaryota</taxon>
        <taxon>Fungi</taxon>
        <taxon>Dikarya</taxon>
        <taxon>Basidiomycota</taxon>
        <taxon>Agaricomycotina</taxon>
        <taxon>Agaricomycetes</taxon>
        <taxon>Phallomycetidae</taxon>
        <taxon>Geastrales</taxon>
        <taxon>Sphaerobolaceae</taxon>
        <taxon>Sphaerobolus</taxon>
    </lineage>
</organism>
<reference evidence="1 2" key="1">
    <citation type="submission" date="2014-06" db="EMBL/GenBank/DDBJ databases">
        <title>Evolutionary Origins and Diversification of the Mycorrhizal Mutualists.</title>
        <authorList>
            <consortium name="DOE Joint Genome Institute"/>
            <consortium name="Mycorrhizal Genomics Consortium"/>
            <person name="Kohler A."/>
            <person name="Kuo A."/>
            <person name="Nagy L.G."/>
            <person name="Floudas D."/>
            <person name="Copeland A."/>
            <person name="Barry K.W."/>
            <person name="Cichocki N."/>
            <person name="Veneault-Fourrey C."/>
            <person name="LaButti K."/>
            <person name="Lindquist E.A."/>
            <person name="Lipzen A."/>
            <person name="Lundell T."/>
            <person name="Morin E."/>
            <person name="Murat C."/>
            <person name="Riley R."/>
            <person name="Ohm R."/>
            <person name="Sun H."/>
            <person name="Tunlid A."/>
            <person name="Henrissat B."/>
            <person name="Grigoriev I.V."/>
            <person name="Hibbett D.S."/>
            <person name="Martin F."/>
        </authorList>
    </citation>
    <scope>NUCLEOTIDE SEQUENCE [LARGE SCALE GENOMIC DNA]</scope>
    <source>
        <strain evidence="1 2">SS14</strain>
    </source>
</reference>
<dbReference type="HOGENOM" id="CLU_1908033_0_0_1"/>
<dbReference type="EMBL" id="KN837369">
    <property type="protein sequence ID" value="KIJ26451.1"/>
    <property type="molecule type" value="Genomic_DNA"/>
</dbReference>
<name>A0A0C9ULZ3_SPHS4</name>
<protein>
    <submittedName>
        <fullName evidence="1">Uncharacterized protein</fullName>
    </submittedName>
</protein>
<dbReference type="AlphaFoldDB" id="A0A0C9ULZ3"/>